<dbReference type="EMBL" id="JBHTGP010000016">
    <property type="protein sequence ID" value="MFD0689206.1"/>
    <property type="molecule type" value="Genomic_DNA"/>
</dbReference>
<keyword evidence="4" id="KW-1185">Reference proteome</keyword>
<name>A0ABW2XS75_9ACTN</name>
<dbReference type="SUPFAM" id="SSF89000">
    <property type="entry name" value="post-HMGL domain-like"/>
    <property type="match status" value="1"/>
</dbReference>
<sequence length="51" mass="5469">MTGGAGHAGRGAERYDPGPARILSRCGDRRPPGGQEDRITRIAHDLAKEKN</sequence>
<dbReference type="Gene3D" id="1.10.8.60">
    <property type="match status" value="1"/>
</dbReference>
<dbReference type="InterPro" id="IPR012425">
    <property type="entry name" value="DmpG_comm"/>
</dbReference>
<evidence type="ECO:0000313" key="3">
    <source>
        <dbReference type="EMBL" id="MFD0689206.1"/>
    </source>
</evidence>
<evidence type="ECO:0000313" key="4">
    <source>
        <dbReference type="Proteomes" id="UP001597063"/>
    </source>
</evidence>
<proteinExistence type="predicted"/>
<dbReference type="RefSeq" id="WP_207399745.1">
    <property type="nucleotide sequence ID" value="NZ_CAACUY010000035.1"/>
</dbReference>
<gene>
    <name evidence="3" type="ORF">ACFQZM_32280</name>
</gene>
<organism evidence="3 4">
    <name type="scientific">Actinomadura fibrosa</name>
    <dbReference type="NCBI Taxonomy" id="111802"/>
    <lineage>
        <taxon>Bacteria</taxon>
        <taxon>Bacillati</taxon>
        <taxon>Actinomycetota</taxon>
        <taxon>Actinomycetes</taxon>
        <taxon>Streptosporangiales</taxon>
        <taxon>Thermomonosporaceae</taxon>
        <taxon>Actinomadura</taxon>
    </lineage>
</organism>
<reference evidence="4" key="1">
    <citation type="journal article" date="2019" name="Int. J. Syst. Evol. Microbiol.">
        <title>The Global Catalogue of Microorganisms (GCM) 10K type strain sequencing project: providing services to taxonomists for standard genome sequencing and annotation.</title>
        <authorList>
            <consortium name="The Broad Institute Genomics Platform"/>
            <consortium name="The Broad Institute Genome Sequencing Center for Infectious Disease"/>
            <person name="Wu L."/>
            <person name="Ma J."/>
        </authorList>
    </citation>
    <scope>NUCLEOTIDE SEQUENCE [LARGE SCALE GENOMIC DNA]</scope>
    <source>
        <strain evidence="4">JCM 9371</strain>
    </source>
</reference>
<dbReference type="Proteomes" id="UP001597063">
    <property type="component" value="Unassembled WGS sequence"/>
</dbReference>
<accession>A0ABW2XS75</accession>
<evidence type="ECO:0000256" key="1">
    <source>
        <dbReference type="SAM" id="MobiDB-lite"/>
    </source>
</evidence>
<feature type="compositionally biased region" description="Basic and acidic residues" evidence="1">
    <location>
        <begin position="26"/>
        <end position="51"/>
    </location>
</feature>
<evidence type="ECO:0000259" key="2">
    <source>
        <dbReference type="Pfam" id="PF07836"/>
    </source>
</evidence>
<feature type="region of interest" description="Disordered" evidence="1">
    <location>
        <begin position="1"/>
        <end position="51"/>
    </location>
</feature>
<dbReference type="Pfam" id="PF07836">
    <property type="entry name" value="DmpG_comm"/>
    <property type="match status" value="1"/>
</dbReference>
<comment type="caution">
    <text evidence="3">The sequence shown here is derived from an EMBL/GenBank/DDBJ whole genome shotgun (WGS) entry which is preliminary data.</text>
</comment>
<protein>
    <recommendedName>
        <fullName evidence="2">DmpG-like communication domain-containing protein</fullName>
    </recommendedName>
</protein>
<feature type="domain" description="DmpG-like communication" evidence="2">
    <location>
        <begin position="7"/>
        <end position="48"/>
    </location>
</feature>